<feature type="transmembrane region" description="Helical" evidence="7">
    <location>
        <begin position="6"/>
        <end position="25"/>
    </location>
</feature>
<dbReference type="PANTHER" id="PTHR30506:SF3">
    <property type="entry name" value="UPF0126 INNER MEMBRANE PROTEIN YADS-RELATED"/>
    <property type="match status" value="1"/>
</dbReference>
<gene>
    <name evidence="9" type="ORF">EV378_5795</name>
</gene>
<organism evidence="9 10">
    <name type="scientific">Pseudonocardia endophytica</name>
    <dbReference type="NCBI Taxonomy" id="401976"/>
    <lineage>
        <taxon>Bacteria</taxon>
        <taxon>Bacillati</taxon>
        <taxon>Actinomycetota</taxon>
        <taxon>Actinomycetes</taxon>
        <taxon>Pseudonocardiales</taxon>
        <taxon>Pseudonocardiaceae</taxon>
        <taxon>Pseudonocardia</taxon>
    </lineage>
</organism>
<accession>A0A4R1HHS6</accession>
<evidence type="ECO:0000259" key="8">
    <source>
        <dbReference type="Pfam" id="PF03458"/>
    </source>
</evidence>
<evidence type="ECO:0000256" key="2">
    <source>
        <dbReference type="ARBA" id="ARBA00008193"/>
    </source>
</evidence>
<dbReference type="EMBL" id="SMFZ01000002">
    <property type="protein sequence ID" value="TCK21804.1"/>
    <property type="molecule type" value="Genomic_DNA"/>
</dbReference>
<evidence type="ECO:0000256" key="4">
    <source>
        <dbReference type="ARBA" id="ARBA00022692"/>
    </source>
</evidence>
<dbReference type="OrthoDB" id="9791874at2"/>
<evidence type="ECO:0000313" key="9">
    <source>
        <dbReference type="EMBL" id="TCK21804.1"/>
    </source>
</evidence>
<keyword evidence="6 7" id="KW-0472">Membrane</keyword>
<name>A0A4R1HHS6_PSEEN</name>
<dbReference type="PANTHER" id="PTHR30506">
    <property type="entry name" value="INNER MEMBRANE PROTEIN"/>
    <property type="match status" value="1"/>
</dbReference>
<evidence type="ECO:0000256" key="6">
    <source>
        <dbReference type="ARBA" id="ARBA00023136"/>
    </source>
</evidence>
<evidence type="ECO:0000256" key="3">
    <source>
        <dbReference type="ARBA" id="ARBA00022475"/>
    </source>
</evidence>
<feature type="transmembrane region" description="Helical" evidence="7">
    <location>
        <begin position="143"/>
        <end position="166"/>
    </location>
</feature>
<feature type="transmembrane region" description="Helical" evidence="7">
    <location>
        <begin position="32"/>
        <end position="49"/>
    </location>
</feature>
<comment type="similarity">
    <text evidence="2">Belongs to the UPF0126 family.</text>
</comment>
<evidence type="ECO:0000256" key="5">
    <source>
        <dbReference type="ARBA" id="ARBA00022989"/>
    </source>
</evidence>
<comment type="subcellular location">
    <subcellularLocation>
        <location evidence="1">Cell membrane</location>
        <topology evidence="1">Multi-pass membrane protein</topology>
    </subcellularLocation>
</comment>
<comment type="caution">
    <text evidence="9">The sequence shown here is derived from an EMBL/GenBank/DDBJ whole genome shotgun (WGS) entry which is preliminary data.</text>
</comment>
<evidence type="ECO:0000313" key="10">
    <source>
        <dbReference type="Proteomes" id="UP000295560"/>
    </source>
</evidence>
<keyword evidence="10" id="KW-1185">Reference proteome</keyword>
<keyword evidence="5 7" id="KW-1133">Transmembrane helix</keyword>
<feature type="domain" description="Glycine transporter" evidence="8">
    <location>
        <begin position="94"/>
        <end position="168"/>
    </location>
</feature>
<feature type="transmembrane region" description="Helical" evidence="7">
    <location>
        <begin position="112"/>
        <end position="131"/>
    </location>
</feature>
<feature type="domain" description="Glycine transporter" evidence="8">
    <location>
        <begin position="9"/>
        <end position="81"/>
    </location>
</feature>
<dbReference type="Pfam" id="PF03458">
    <property type="entry name" value="Gly_transporter"/>
    <property type="match status" value="2"/>
</dbReference>
<dbReference type="GO" id="GO:0005886">
    <property type="term" value="C:plasma membrane"/>
    <property type="evidence" value="ECO:0007669"/>
    <property type="project" value="UniProtKB-SubCell"/>
</dbReference>
<dbReference type="InterPro" id="IPR005115">
    <property type="entry name" value="Gly_transporter"/>
</dbReference>
<keyword evidence="4 7" id="KW-0812">Transmembrane</keyword>
<feature type="transmembrane region" description="Helical" evidence="7">
    <location>
        <begin position="172"/>
        <end position="191"/>
    </location>
</feature>
<dbReference type="Proteomes" id="UP000295560">
    <property type="component" value="Unassembled WGS sequence"/>
</dbReference>
<dbReference type="AlphaFoldDB" id="A0A4R1HHS6"/>
<sequence length="217" mass="22024">MVGEVLRGFDLAGVFGCAVMGGVLARSRGLDPVGFVVLAILSGLGGGIIRDTLLQFGPPVALVDPAYIGTASAGALVAFFLPFDGALWRRCFPVVDACAVGCWATAGAQKTLGAGLAWWAAILLGIVTAVGGSAVRDVVLGRIPLIFGGTTLYATSALIGAATMVALHAVGAPAAGLVAGTTVGAAVTLLARWRGWELRGAYAWRGPGRRRAEPNRP</sequence>
<keyword evidence="3" id="KW-1003">Cell membrane</keyword>
<protein>
    <submittedName>
        <fullName evidence="9">Putative membrane protein YeiH</fullName>
    </submittedName>
</protein>
<evidence type="ECO:0000256" key="1">
    <source>
        <dbReference type="ARBA" id="ARBA00004651"/>
    </source>
</evidence>
<dbReference type="RefSeq" id="WP_132430508.1">
    <property type="nucleotide sequence ID" value="NZ_SMFZ01000002.1"/>
</dbReference>
<evidence type="ECO:0000256" key="7">
    <source>
        <dbReference type="SAM" id="Phobius"/>
    </source>
</evidence>
<proteinExistence type="inferred from homology"/>
<feature type="transmembrane region" description="Helical" evidence="7">
    <location>
        <begin position="61"/>
        <end position="80"/>
    </location>
</feature>
<reference evidence="9 10" key="1">
    <citation type="submission" date="2019-03" db="EMBL/GenBank/DDBJ databases">
        <title>Sequencing the genomes of 1000 actinobacteria strains.</title>
        <authorList>
            <person name="Klenk H.-P."/>
        </authorList>
    </citation>
    <scope>NUCLEOTIDE SEQUENCE [LARGE SCALE GENOMIC DNA]</scope>
    <source>
        <strain evidence="9 10">DSM 44969</strain>
    </source>
</reference>